<dbReference type="AlphaFoldDB" id="A0AAE3EDD6"/>
<reference evidence="2" key="1">
    <citation type="submission" date="2021-10" db="EMBL/GenBank/DDBJ databases">
        <title>Anaerobic single-cell dispensing facilitates the cultivation of human gut bacteria.</title>
        <authorList>
            <person name="Afrizal A."/>
        </authorList>
    </citation>
    <scope>NUCLEOTIDE SEQUENCE</scope>
    <source>
        <strain evidence="2">CLA-AA-H215</strain>
    </source>
</reference>
<keyword evidence="1" id="KW-1133">Transmembrane helix</keyword>
<evidence type="ECO:0000313" key="2">
    <source>
        <dbReference type="EMBL" id="MCC2232624.1"/>
    </source>
</evidence>
<keyword evidence="3" id="KW-1185">Reference proteome</keyword>
<dbReference type="RefSeq" id="WP_308455021.1">
    <property type="nucleotide sequence ID" value="NZ_JAJEQR010000081.1"/>
</dbReference>
<gene>
    <name evidence="2" type="ORF">LKD81_16780</name>
</gene>
<name>A0AAE3EDD6_9FIRM</name>
<keyword evidence="1" id="KW-0472">Membrane</keyword>
<dbReference type="Proteomes" id="UP001198182">
    <property type="component" value="Unassembled WGS sequence"/>
</dbReference>
<protein>
    <submittedName>
        <fullName evidence="2">Uncharacterized protein</fullName>
    </submittedName>
</protein>
<feature type="transmembrane region" description="Helical" evidence="1">
    <location>
        <begin position="41"/>
        <end position="60"/>
    </location>
</feature>
<proteinExistence type="predicted"/>
<accession>A0AAE3EDD6</accession>
<organism evidence="2 3">
    <name type="scientific">Hominifimenecus microfluidus</name>
    <dbReference type="NCBI Taxonomy" id="2885348"/>
    <lineage>
        <taxon>Bacteria</taxon>
        <taxon>Bacillati</taxon>
        <taxon>Bacillota</taxon>
        <taxon>Clostridia</taxon>
        <taxon>Lachnospirales</taxon>
        <taxon>Lachnospiraceae</taxon>
        <taxon>Hominifimenecus</taxon>
    </lineage>
</organism>
<evidence type="ECO:0000313" key="3">
    <source>
        <dbReference type="Proteomes" id="UP001198182"/>
    </source>
</evidence>
<keyword evidence="1" id="KW-0812">Transmembrane</keyword>
<sequence length="62" mass="7625">MAQRNIFEPELMEIMRQREWNYEREQEWKEKTMNEMRRLKMILLANSMILLAIVVLTAIGQR</sequence>
<evidence type="ECO:0000256" key="1">
    <source>
        <dbReference type="SAM" id="Phobius"/>
    </source>
</evidence>
<comment type="caution">
    <text evidence="2">The sequence shown here is derived from an EMBL/GenBank/DDBJ whole genome shotgun (WGS) entry which is preliminary data.</text>
</comment>
<dbReference type="EMBL" id="JAJEQR010000081">
    <property type="protein sequence ID" value="MCC2232624.1"/>
    <property type="molecule type" value="Genomic_DNA"/>
</dbReference>